<gene>
    <name evidence="2" type="ORF">EV672_11912</name>
</gene>
<dbReference type="RefSeq" id="WP_133611327.1">
    <property type="nucleotide sequence ID" value="NZ_SNXW01000019.1"/>
</dbReference>
<feature type="transmembrane region" description="Helical" evidence="1">
    <location>
        <begin position="21"/>
        <end position="39"/>
    </location>
</feature>
<dbReference type="InterPro" id="IPR050445">
    <property type="entry name" value="Bact_polysacc_biosynth/exp"/>
</dbReference>
<keyword evidence="3" id="KW-1185">Reference proteome</keyword>
<comment type="caution">
    <text evidence="2">The sequence shown here is derived from an EMBL/GenBank/DDBJ whole genome shotgun (WGS) entry which is preliminary data.</text>
</comment>
<sequence>MIDIRSLRDLVRLFYIFRREFWLAFAGVAVLAVAGAFLLPPKYTSDARLLVKPGRENMTAPIEAADRQAIYPQSTTRDPILDEEKMLTGRPVLMQVARLYLAEMSAEPQREGVVGKLKDAFASVRRAVGGAVGKAFAAIGLAEVQSEEEAIAEKLAARFAVTHGPGSNVMELSFTWGDPVVAQRVLKSWIRVYLDERTTVLGRKTLVTFYEAKVRDSDQQIESAKSLLRTRLVSIDGTSAQERLDALTKRLNDLSTRRAEIAAERTALLNGIGYANQQVGRLAKETVSERELGNSPTFQALSTQLADLKRQRADALRIFKDTAPTIVALNESIATLEAQLKTEDRVLQRSERRTPNELNTVMARNQLEKSMRLRELDALHTAFDKEATQLETVRRKVLETEPELARLEQALSVAEKSRALYLDSLEKARIDQALDDNRINNIAQIQEASLNPSRSSPKSLLLLILALPAAGIVGLAVVYLCAMFDQRIHDGGRFEERFGVPLWSAVKDIDGSGPDNDFHASLYRIYGTLPLERIQREGLVLGLSSARSGEGVSFLIERLQTLLQAQGLTVRVNAQPAVAAPGEVVLLEASGLHSNRDAFVRLSQAHLIVLVVEARTSTVPVVENALGVLRTAFRKVDGVILNRRRFEVPPHVLRWLQR</sequence>
<organism evidence="2 3">
    <name type="scientific">Aquabacterium commune</name>
    <dbReference type="NCBI Taxonomy" id="70586"/>
    <lineage>
        <taxon>Bacteria</taxon>
        <taxon>Pseudomonadati</taxon>
        <taxon>Pseudomonadota</taxon>
        <taxon>Betaproteobacteria</taxon>
        <taxon>Burkholderiales</taxon>
        <taxon>Aquabacterium</taxon>
    </lineage>
</organism>
<evidence type="ECO:0000313" key="3">
    <source>
        <dbReference type="Proteomes" id="UP000294593"/>
    </source>
</evidence>
<keyword evidence="1" id="KW-0812">Transmembrane</keyword>
<dbReference type="PANTHER" id="PTHR32309:SF13">
    <property type="entry name" value="FERRIC ENTEROBACTIN TRANSPORT PROTEIN FEPE"/>
    <property type="match status" value="1"/>
</dbReference>
<reference evidence="2 3" key="1">
    <citation type="submission" date="2019-03" db="EMBL/GenBank/DDBJ databases">
        <title>Genomic Encyclopedia of Type Strains, Phase IV (KMG-IV): sequencing the most valuable type-strain genomes for metagenomic binning, comparative biology and taxonomic classification.</title>
        <authorList>
            <person name="Goeker M."/>
        </authorList>
    </citation>
    <scope>NUCLEOTIDE SEQUENCE [LARGE SCALE GENOMIC DNA]</scope>
    <source>
        <strain evidence="2 3">DSM 11901</strain>
    </source>
</reference>
<dbReference type="OrthoDB" id="8559110at2"/>
<keyword evidence="1" id="KW-1133">Transmembrane helix</keyword>
<accession>A0A4R6QZE4</accession>
<dbReference type="Proteomes" id="UP000294593">
    <property type="component" value="Unassembled WGS sequence"/>
</dbReference>
<evidence type="ECO:0000256" key="1">
    <source>
        <dbReference type="SAM" id="Phobius"/>
    </source>
</evidence>
<dbReference type="EMBL" id="SNXW01000019">
    <property type="protein sequence ID" value="TDP78692.1"/>
    <property type="molecule type" value="Genomic_DNA"/>
</dbReference>
<evidence type="ECO:0000313" key="2">
    <source>
        <dbReference type="EMBL" id="TDP78692.1"/>
    </source>
</evidence>
<keyword evidence="1" id="KW-0472">Membrane</keyword>
<dbReference type="GO" id="GO:0004713">
    <property type="term" value="F:protein tyrosine kinase activity"/>
    <property type="evidence" value="ECO:0007669"/>
    <property type="project" value="TreeGrafter"/>
</dbReference>
<protein>
    <submittedName>
        <fullName evidence="2">Uncharacterized protein involved in exopolysaccharide biosynthesis</fullName>
    </submittedName>
</protein>
<dbReference type="PANTHER" id="PTHR32309">
    <property type="entry name" value="TYROSINE-PROTEIN KINASE"/>
    <property type="match status" value="1"/>
</dbReference>
<feature type="transmembrane region" description="Helical" evidence="1">
    <location>
        <begin position="460"/>
        <end position="484"/>
    </location>
</feature>
<dbReference type="GO" id="GO:0005886">
    <property type="term" value="C:plasma membrane"/>
    <property type="evidence" value="ECO:0007669"/>
    <property type="project" value="TreeGrafter"/>
</dbReference>
<dbReference type="AlphaFoldDB" id="A0A4R6QZE4"/>
<name>A0A4R6QZE4_9BURK</name>
<proteinExistence type="predicted"/>